<feature type="compositionally biased region" description="Gly residues" evidence="1">
    <location>
        <begin position="447"/>
        <end position="460"/>
    </location>
</feature>
<dbReference type="InterPro" id="IPR029063">
    <property type="entry name" value="SAM-dependent_MTases_sf"/>
</dbReference>
<evidence type="ECO:0000256" key="1">
    <source>
        <dbReference type="SAM" id="MobiDB-lite"/>
    </source>
</evidence>
<feature type="region of interest" description="Disordered" evidence="1">
    <location>
        <begin position="1"/>
        <end position="69"/>
    </location>
</feature>
<dbReference type="Proteomes" id="UP001187192">
    <property type="component" value="Unassembled WGS sequence"/>
</dbReference>
<reference evidence="2" key="1">
    <citation type="submission" date="2023-07" db="EMBL/GenBank/DDBJ databases">
        <title>draft genome sequence of fig (Ficus carica).</title>
        <authorList>
            <person name="Takahashi T."/>
            <person name="Nishimura K."/>
        </authorList>
    </citation>
    <scope>NUCLEOTIDE SEQUENCE</scope>
</reference>
<evidence type="ECO:0000313" key="2">
    <source>
        <dbReference type="EMBL" id="GMN42917.1"/>
    </source>
</evidence>
<dbReference type="Pfam" id="PF07279">
    <property type="entry name" value="DUF1442"/>
    <property type="match status" value="1"/>
</dbReference>
<feature type="compositionally biased region" description="Basic and acidic residues" evidence="1">
    <location>
        <begin position="29"/>
        <end position="69"/>
    </location>
</feature>
<protein>
    <submittedName>
        <fullName evidence="2">Uncharacterized protein</fullName>
    </submittedName>
</protein>
<feature type="compositionally biased region" description="Basic and acidic residues" evidence="1">
    <location>
        <begin position="1"/>
        <end position="18"/>
    </location>
</feature>
<comment type="caution">
    <text evidence="2">The sequence shown here is derived from an EMBL/GenBank/DDBJ whole genome shotgun (WGS) entry which is preliminary data.</text>
</comment>
<sequence length="506" mass="55821">MSKPTKLTEKNITPEKRSLRVMASAYKRPPAEKSSKKPAPESERRVAKEGLKRKQGEIEIEESKKPKSAVEEKISEVEEVFHNIIMRLTDHSGMSDALWFEAGEDLGRFFINEFCLITGMKCVGSTHLAPVADNRLMRRYFSPLRGVSRKHLELQLSNANFDNDNDIGVLSWEATRAVICNAVENRLSSNRRSLKKSNKVYYSITGFPHALLVWAYESLPTIAAKFTTKYVEAIPRILSWTSADNVKFDDLMSAFTSKEEKQCNDHKRRCKSWKTQEPGSNEFVSALAAGMRAKLIVEVASTASPSTIALAAAARQTGGRLVCILPEPVLSESKKAIKDSGLRDLVEFKTGDPSKLLPRYENIDFSLVDCKNKSYKRLLSLIDVNPRRSVVVADNLESESTGLEGHVRGMLEERVAVRSVKHPIGKGMEVTMIGTSNGSEIEKQDWGGGGCGGGGGGGGPVTTSGATSSHGVEKRGGSVERGVDRSKWVVEFDEESGEEHIFRVPK</sequence>
<organism evidence="2 3">
    <name type="scientific">Ficus carica</name>
    <name type="common">Common fig</name>
    <dbReference type="NCBI Taxonomy" id="3494"/>
    <lineage>
        <taxon>Eukaryota</taxon>
        <taxon>Viridiplantae</taxon>
        <taxon>Streptophyta</taxon>
        <taxon>Embryophyta</taxon>
        <taxon>Tracheophyta</taxon>
        <taxon>Spermatophyta</taxon>
        <taxon>Magnoliopsida</taxon>
        <taxon>eudicotyledons</taxon>
        <taxon>Gunneridae</taxon>
        <taxon>Pentapetalae</taxon>
        <taxon>rosids</taxon>
        <taxon>fabids</taxon>
        <taxon>Rosales</taxon>
        <taxon>Moraceae</taxon>
        <taxon>Ficeae</taxon>
        <taxon>Ficus</taxon>
    </lineage>
</organism>
<dbReference type="Gene3D" id="3.40.50.150">
    <property type="entry name" value="Vaccinia Virus protein VP39"/>
    <property type="match status" value="1"/>
</dbReference>
<dbReference type="AlphaFoldDB" id="A0AA87ZYF7"/>
<dbReference type="PANTHER" id="PTHR43167">
    <property type="entry name" value="PUTATIVE (AFU_ORTHOLOGUE AFUA_6G01830)-RELATED"/>
    <property type="match status" value="1"/>
</dbReference>
<feature type="region of interest" description="Disordered" evidence="1">
    <location>
        <begin position="447"/>
        <end position="485"/>
    </location>
</feature>
<dbReference type="InterPro" id="IPR009902">
    <property type="entry name" value="DUF1442"/>
</dbReference>
<evidence type="ECO:0000313" key="3">
    <source>
        <dbReference type="Proteomes" id="UP001187192"/>
    </source>
</evidence>
<name>A0AA87ZYF7_FICCA</name>
<proteinExistence type="predicted"/>
<gene>
    <name evidence="2" type="ORF">TIFTF001_012124</name>
</gene>
<dbReference type="EMBL" id="BTGU01000015">
    <property type="protein sequence ID" value="GMN42917.1"/>
    <property type="molecule type" value="Genomic_DNA"/>
</dbReference>
<keyword evidence="3" id="KW-1185">Reference proteome</keyword>
<feature type="compositionally biased region" description="Basic and acidic residues" evidence="1">
    <location>
        <begin position="471"/>
        <end position="485"/>
    </location>
</feature>
<accession>A0AA87ZYF7</accession>
<dbReference type="PANTHER" id="PTHR43167:SF1">
    <property type="entry name" value="PUTATIVE (AFU_ORTHOLOGUE AFUA_6G01830)-RELATED"/>
    <property type="match status" value="1"/>
</dbReference>
<feature type="compositionally biased region" description="Polar residues" evidence="1">
    <location>
        <begin position="461"/>
        <end position="470"/>
    </location>
</feature>